<name>A0AAW0G1M4_9APHY</name>
<comment type="caution">
    <text evidence="1">The sequence shown here is derived from an EMBL/GenBank/DDBJ whole genome shotgun (WGS) entry which is preliminary data.</text>
</comment>
<accession>A0AAW0G1M4</accession>
<reference evidence="1 2" key="1">
    <citation type="submission" date="2022-09" db="EMBL/GenBank/DDBJ databases">
        <authorList>
            <person name="Palmer J.M."/>
        </authorList>
    </citation>
    <scope>NUCLEOTIDE SEQUENCE [LARGE SCALE GENOMIC DNA]</scope>
    <source>
        <strain evidence="1 2">DSM 7382</strain>
    </source>
</reference>
<evidence type="ECO:0000313" key="1">
    <source>
        <dbReference type="EMBL" id="KAK7685249.1"/>
    </source>
</evidence>
<protein>
    <recommendedName>
        <fullName evidence="3">Galactose-1-phosphate uridylyltransferase</fullName>
    </recommendedName>
</protein>
<evidence type="ECO:0008006" key="3">
    <source>
        <dbReference type="Google" id="ProtNLM"/>
    </source>
</evidence>
<organism evidence="1 2">
    <name type="scientific">Cerrena zonata</name>
    <dbReference type="NCBI Taxonomy" id="2478898"/>
    <lineage>
        <taxon>Eukaryota</taxon>
        <taxon>Fungi</taxon>
        <taxon>Dikarya</taxon>
        <taxon>Basidiomycota</taxon>
        <taxon>Agaricomycotina</taxon>
        <taxon>Agaricomycetes</taxon>
        <taxon>Polyporales</taxon>
        <taxon>Cerrenaceae</taxon>
        <taxon>Cerrena</taxon>
    </lineage>
</organism>
<evidence type="ECO:0000313" key="2">
    <source>
        <dbReference type="Proteomes" id="UP001385951"/>
    </source>
</evidence>
<dbReference type="AlphaFoldDB" id="A0AAW0G1M4"/>
<proteinExistence type="predicted"/>
<dbReference type="EMBL" id="JASBNA010000021">
    <property type="protein sequence ID" value="KAK7685249.1"/>
    <property type="molecule type" value="Genomic_DNA"/>
</dbReference>
<keyword evidence="2" id="KW-1185">Reference proteome</keyword>
<dbReference type="Proteomes" id="UP001385951">
    <property type="component" value="Unassembled WGS sequence"/>
</dbReference>
<sequence length="130" mass="15083">MKLKWLTNNQFPNLVPDRYHELMRVVWEWRNLRARQHSGIAYLSSDNPIPKGGLAPFCPACPQPGINLLTDWQDDPLKWKYMRTLLGDGNFKQEHLKMKYPKDDIPLSDGHAYMVGKAGFEEYLAKIPEA</sequence>
<gene>
    <name evidence="1" type="ORF">QCA50_011612</name>
</gene>